<name>A0A6S6RUN5_9BACT</name>
<dbReference type="AlphaFoldDB" id="A0A6S6RUN5"/>
<evidence type="ECO:0000313" key="1">
    <source>
        <dbReference type="EMBL" id="CAA6799396.1"/>
    </source>
</evidence>
<gene>
    <name evidence="1" type="ORF">HELGO_WM31428</name>
</gene>
<reference evidence="1" key="1">
    <citation type="submission" date="2020-01" db="EMBL/GenBank/DDBJ databases">
        <authorList>
            <person name="Meier V. D."/>
            <person name="Meier V D."/>
        </authorList>
    </citation>
    <scope>NUCLEOTIDE SEQUENCE</scope>
    <source>
        <strain evidence="1">HLG_WM_MAG_06</strain>
    </source>
</reference>
<dbReference type="EMBL" id="CACVAP010000018">
    <property type="protein sequence ID" value="CAA6799396.1"/>
    <property type="molecule type" value="Genomic_DNA"/>
</dbReference>
<organism evidence="1">
    <name type="scientific">uncultured Sulfurovum sp</name>
    <dbReference type="NCBI Taxonomy" id="269237"/>
    <lineage>
        <taxon>Bacteria</taxon>
        <taxon>Pseudomonadati</taxon>
        <taxon>Campylobacterota</taxon>
        <taxon>Epsilonproteobacteria</taxon>
        <taxon>Campylobacterales</taxon>
        <taxon>Sulfurovaceae</taxon>
        <taxon>Sulfurovum</taxon>
        <taxon>environmental samples</taxon>
    </lineage>
</organism>
<accession>A0A6S6RUN5</accession>
<sequence length="80" mass="9260">MQITLNIPNEQLFEKILWFLDRFKNDGVEIITNIQNTTSAEKSPRLKEFESLINTKSKNSIQVDNSTILKPHNELTNDIS</sequence>
<proteinExistence type="predicted"/>
<protein>
    <submittedName>
        <fullName evidence="1">Uncharacterized protein</fullName>
    </submittedName>
</protein>